<keyword evidence="1" id="KW-0560">Oxidoreductase</keyword>
<proteinExistence type="inferred from homology"/>
<dbReference type="GO" id="GO:0005783">
    <property type="term" value="C:endoplasmic reticulum"/>
    <property type="evidence" value="ECO:0007669"/>
    <property type="project" value="TreeGrafter"/>
</dbReference>
<dbReference type="GO" id="GO:0006696">
    <property type="term" value="P:ergosterol biosynthetic process"/>
    <property type="evidence" value="ECO:0007669"/>
    <property type="project" value="TreeGrafter"/>
</dbReference>
<organism evidence="4 5">
    <name type="scientific">Rhizoctonia solani</name>
    <dbReference type="NCBI Taxonomy" id="456999"/>
    <lineage>
        <taxon>Eukaryota</taxon>
        <taxon>Fungi</taxon>
        <taxon>Dikarya</taxon>
        <taxon>Basidiomycota</taxon>
        <taxon>Agaricomycotina</taxon>
        <taxon>Agaricomycetes</taxon>
        <taxon>Cantharellales</taxon>
        <taxon>Ceratobasidiaceae</taxon>
        <taxon>Rhizoctonia</taxon>
    </lineage>
</organism>
<dbReference type="Gene3D" id="3.40.50.720">
    <property type="entry name" value="NAD(P)-binding Rossmann-like Domain"/>
    <property type="match status" value="1"/>
</dbReference>
<gene>
    <name evidence="4" type="ORF">RHS03_05374</name>
</gene>
<protein>
    <submittedName>
        <fullName evidence="4">3-beta hydroxysteroid dehydrogenase/isomerase family</fullName>
    </submittedName>
</protein>
<name>A0A8H7HSR0_9AGAM</name>
<reference evidence="4" key="1">
    <citation type="submission" date="2020-09" db="EMBL/GenBank/DDBJ databases">
        <title>Comparative genome analyses of four rice-infecting Rhizoctonia solani isolates reveal extensive enrichment of homogalacturonan modification genes.</title>
        <authorList>
            <person name="Lee D.-Y."/>
            <person name="Jeon J."/>
            <person name="Kim K.-T."/>
            <person name="Cheong K."/>
            <person name="Song H."/>
            <person name="Choi G."/>
            <person name="Ko J."/>
            <person name="Opiyo S.O."/>
            <person name="Zuo S."/>
            <person name="Madhav S."/>
            <person name="Lee Y.-H."/>
            <person name="Wang G.-L."/>
        </authorList>
    </citation>
    <scope>NUCLEOTIDE SEQUENCE</scope>
    <source>
        <strain evidence="4">AG1-IA WGL</strain>
    </source>
</reference>
<evidence type="ECO:0000313" key="4">
    <source>
        <dbReference type="EMBL" id="KAF8705570.1"/>
    </source>
</evidence>
<evidence type="ECO:0000259" key="3">
    <source>
        <dbReference type="Pfam" id="PF01073"/>
    </source>
</evidence>
<evidence type="ECO:0000313" key="5">
    <source>
        <dbReference type="Proteomes" id="UP000602905"/>
    </source>
</evidence>
<dbReference type="GO" id="GO:0016853">
    <property type="term" value="F:isomerase activity"/>
    <property type="evidence" value="ECO:0007669"/>
    <property type="project" value="UniProtKB-KW"/>
</dbReference>
<accession>A0A8H7HSR0</accession>
<sequence length="710" mass="79723">MTLWAILGITLFVYILALRKRLITPNPAVYDYIAKNSSDEELSQVTIPTPDDMAKAMKVAGGETGKAYIVVGGAGNVGQCLVRTLLGRGETLVRIIDVAPPKISGDPNAPHHISHAEFIKADVTDYKSIQEAISRPFGDTGRTAEVIFHTVAVIRNYERLPYLKHLSHRVNVEGTKNVLKAAQELGTVKSFVYTSSIAILVPPAWYMRLGYENGLAPRKGVVFGDTNPEDVICANNYYLHTKREADIFVRAADGVKGIRTGVLRPGMSITGPHDIWYFTNPGPNLVWGGEYFQNIVNPWDLSRAHVQLADALLNNPTESAGQAFAITGQTRAHSFDEIRRMIQFYSQRDLGFKRAPALALYAVSHFLEAFFLIRYFSLKLLSKVTRLETTYVPKWAVDTKMTFLQPMMWDLSFADVIVDDSRARKVLGSHLATQHTMDFGPASEFHMRLCLALKTVGMDFPMSYLLLGVIINMFALIKTNSANFLLDARTINDILSLKQEIILLSIYYDIDTLPQFESLKLIPSNLKCDCKALGINRKVLVRKSKLSAKVSAALDILWNFPDQRNQDMQLLDEAQTLLRCLALVRYFMADPNMEVDVLIADFNRSSLVYLPHGTIRKPGVGLRVIRKRPVSSIWSLNSQGFEMYTPASSPTPAPMREALNIKPRFNPFKSKPMVTRPALTRMDLDDENSPVLSNAPLRMRRKTPFRFGRF</sequence>
<dbReference type="GO" id="GO:0000252">
    <property type="term" value="F:3-beta-hydroxysteroid dehydrogenase [NAD(P)+]/C4-decarboxylase activity"/>
    <property type="evidence" value="ECO:0007669"/>
    <property type="project" value="TreeGrafter"/>
</dbReference>
<feature type="non-terminal residue" evidence="4">
    <location>
        <position position="1"/>
    </location>
</feature>
<dbReference type="OrthoDB" id="10058185at2759"/>
<dbReference type="PANTHER" id="PTHR10366:SF447">
    <property type="entry name" value="HYDROXYSTEROID DEHYDROGENASE_ISOMERASE FAMILY PROTEIN, PUTATIVE (AFU_ORTHOLOGUE AFUA_1G06450)-RELATED"/>
    <property type="match status" value="1"/>
</dbReference>
<dbReference type="AlphaFoldDB" id="A0A8H7HSR0"/>
<dbReference type="EMBL" id="JACYCD010000053">
    <property type="protein sequence ID" value="KAF8705570.1"/>
    <property type="molecule type" value="Genomic_DNA"/>
</dbReference>
<dbReference type="InterPro" id="IPR036291">
    <property type="entry name" value="NAD(P)-bd_dom_sf"/>
</dbReference>
<dbReference type="InterPro" id="IPR002225">
    <property type="entry name" value="3Beta_OHSteriod_DH/Estase"/>
</dbReference>
<dbReference type="Proteomes" id="UP000602905">
    <property type="component" value="Unassembled WGS sequence"/>
</dbReference>
<dbReference type="Pfam" id="PF01073">
    <property type="entry name" value="3Beta_HSD"/>
    <property type="match status" value="1"/>
</dbReference>
<evidence type="ECO:0000256" key="2">
    <source>
        <dbReference type="ARBA" id="ARBA00023445"/>
    </source>
</evidence>
<dbReference type="InterPro" id="IPR050425">
    <property type="entry name" value="NAD(P)_dehydrat-like"/>
</dbReference>
<feature type="domain" description="3-beta hydroxysteroid dehydrogenase/isomerase" evidence="3">
    <location>
        <begin position="69"/>
        <end position="342"/>
    </location>
</feature>
<keyword evidence="4" id="KW-0413">Isomerase</keyword>
<comment type="similarity">
    <text evidence="2">Belongs to the NAD(P)-dependent epimerase/dehydratase family. Dihydroflavonol-4-reductase subfamily.</text>
</comment>
<comment type="caution">
    <text evidence="4">The sequence shown here is derived from an EMBL/GenBank/DDBJ whole genome shotgun (WGS) entry which is preliminary data.</text>
</comment>
<dbReference type="SUPFAM" id="SSF51735">
    <property type="entry name" value="NAD(P)-binding Rossmann-fold domains"/>
    <property type="match status" value="1"/>
</dbReference>
<dbReference type="PANTHER" id="PTHR10366">
    <property type="entry name" value="NAD DEPENDENT EPIMERASE/DEHYDRATASE"/>
    <property type="match status" value="1"/>
</dbReference>
<evidence type="ECO:0000256" key="1">
    <source>
        <dbReference type="ARBA" id="ARBA00023002"/>
    </source>
</evidence>